<dbReference type="EMBL" id="JACYXI010000011">
    <property type="protein sequence ID" value="MBD8893179.1"/>
    <property type="molecule type" value="Genomic_DNA"/>
</dbReference>
<protein>
    <recommendedName>
        <fullName evidence="9">Methyl-accepting chemotaxis protein</fullName>
    </recommendedName>
</protein>
<accession>A0ABR9CQS6</accession>
<reference evidence="7 8" key="2">
    <citation type="journal article" date="2021" name="Int. J. Syst. Evol. Microbiol.">
        <title>Roseibium litorale sp. nov., isolated from a tidal flat sediment and proposal for the reclassification of Labrenzia polysiphoniae as Roseibium polysiphoniae comb. nov.</title>
        <authorList>
            <person name="Liu Y."/>
            <person name="Pei T."/>
            <person name="Du J."/>
            <person name="Chao M."/>
            <person name="Deng M.R."/>
            <person name="Zhu H."/>
        </authorList>
    </citation>
    <scope>NUCLEOTIDE SEQUENCE [LARGE SCALE GENOMIC DNA]</scope>
    <source>
        <strain evidence="7 8">4C16A</strain>
    </source>
</reference>
<dbReference type="PROSITE" id="PS50111">
    <property type="entry name" value="CHEMOTAXIS_TRANSDUC_2"/>
    <property type="match status" value="1"/>
</dbReference>
<dbReference type="SMART" id="SM00283">
    <property type="entry name" value="MA"/>
    <property type="match status" value="1"/>
</dbReference>
<dbReference type="PANTHER" id="PTHR32089">
    <property type="entry name" value="METHYL-ACCEPTING CHEMOTAXIS PROTEIN MCPB"/>
    <property type="match status" value="1"/>
</dbReference>
<dbReference type="PANTHER" id="PTHR32089:SF112">
    <property type="entry name" value="LYSOZYME-LIKE PROTEIN-RELATED"/>
    <property type="match status" value="1"/>
</dbReference>
<comment type="similarity">
    <text evidence="2">Belongs to the methyl-accepting chemotaxis (MCP) protein family.</text>
</comment>
<keyword evidence="1 3" id="KW-0807">Transducer</keyword>
<feature type="domain" description="Methyl-accepting transducer" evidence="5">
    <location>
        <begin position="297"/>
        <end position="533"/>
    </location>
</feature>
<dbReference type="Gene3D" id="1.10.287.950">
    <property type="entry name" value="Methyl-accepting chemotaxis protein"/>
    <property type="match status" value="1"/>
</dbReference>
<keyword evidence="4" id="KW-0472">Membrane</keyword>
<dbReference type="Pfam" id="PF00015">
    <property type="entry name" value="MCPsignal"/>
    <property type="match status" value="1"/>
</dbReference>
<comment type="caution">
    <text evidence="7">The sequence shown here is derived from an EMBL/GenBank/DDBJ whole genome shotgun (WGS) entry which is preliminary data.</text>
</comment>
<evidence type="ECO:0000256" key="4">
    <source>
        <dbReference type="SAM" id="Phobius"/>
    </source>
</evidence>
<evidence type="ECO:0000259" key="5">
    <source>
        <dbReference type="PROSITE" id="PS50111"/>
    </source>
</evidence>
<evidence type="ECO:0000313" key="7">
    <source>
        <dbReference type="EMBL" id="MBD8893179.1"/>
    </source>
</evidence>
<keyword evidence="8" id="KW-1185">Reference proteome</keyword>
<dbReference type="SUPFAM" id="SSF58104">
    <property type="entry name" value="Methyl-accepting chemotaxis protein (MCP) signaling domain"/>
    <property type="match status" value="1"/>
</dbReference>
<proteinExistence type="inferred from homology"/>
<dbReference type="Gene3D" id="6.10.340.10">
    <property type="match status" value="1"/>
</dbReference>
<dbReference type="InterPro" id="IPR004090">
    <property type="entry name" value="Chemotax_Me-accpt_rcpt"/>
</dbReference>
<evidence type="ECO:0008006" key="9">
    <source>
        <dbReference type="Google" id="ProtNLM"/>
    </source>
</evidence>
<dbReference type="InterPro" id="IPR003660">
    <property type="entry name" value="HAMP_dom"/>
</dbReference>
<dbReference type="SMART" id="SM00304">
    <property type="entry name" value="HAMP"/>
    <property type="match status" value="1"/>
</dbReference>
<feature type="domain" description="HAMP" evidence="6">
    <location>
        <begin position="210"/>
        <end position="263"/>
    </location>
</feature>
<evidence type="ECO:0000256" key="2">
    <source>
        <dbReference type="ARBA" id="ARBA00029447"/>
    </source>
</evidence>
<evidence type="ECO:0000259" key="6">
    <source>
        <dbReference type="PROSITE" id="PS50885"/>
    </source>
</evidence>
<keyword evidence="4" id="KW-1133">Transmembrane helix</keyword>
<dbReference type="RefSeq" id="WP_192149299.1">
    <property type="nucleotide sequence ID" value="NZ_JACYXI010000011.1"/>
</dbReference>
<feature type="transmembrane region" description="Helical" evidence="4">
    <location>
        <begin position="7"/>
        <end position="29"/>
    </location>
</feature>
<dbReference type="Pfam" id="PF00672">
    <property type="entry name" value="HAMP"/>
    <property type="match status" value="1"/>
</dbReference>
<feature type="transmembrane region" description="Helical" evidence="4">
    <location>
        <begin position="185"/>
        <end position="208"/>
    </location>
</feature>
<keyword evidence="4" id="KW-0812">Transmembrane</keyword>
<evidence type="ECO:0000313" key="8">
    <source>
        <dbReference type="Proteomes" id="UP000632063"/>
    </source>
</evidence>
<reference evidence="8" key="1">
    <citation type="submission" date="2020-09" db="EMBL/GenBank/DDBJ databases">
        <title>The genome sequence of strain Labrenzia suaedae 4C16A.</title>
        <authorList>
            <person name="Liu Y."/>
        </authorList>
    </citation>
    <scope>NUCLEOTIDE SEQUENCE [LARGE SCALE GENOMIC DNA]</scope>
    <source>
        <strain evidence="8">4C16A</strain>
    </source>
</reference>
<evidence type="ECO:0000256" key="3">
    <source>
        <dbReference type="PROSITE-ProRule" id="PRU00284"/>
    </source>
</evidence>
<name>A0ABR9CQS6_9HYPH</name>
<evidence type="ECO:0000256" key="1">
    <source>
        <dbReference type="ARBA" id="ARBA00023224"/>
    </source>
</evidence>
<organism evidence="7 8">
    <name type="scientific">Roseibium litorale</name>
    <dbReference type="NCBI Taxonomy" id="2803841"/>
    <lineage>
        <taxon>Bacteria</taxon>
        <taxon>Pseudomonadati</taxon>
        <taxon>Pseudomonadota</taxon>
        <taxon>Alphaproteobacteria</taxon>
        <taxon>Hyphomicrobiales</taxon>
        <taxon>Stappiaceae</taxon>
        <taxon>Roseibium</taxon>
    </lineage>
</organism>
<dbReference type="Proteomes" id="UP000632063">
    <property type="component" value="Unassembled WGS sequence"/>
</dbReference>
<dbReference type="PROSITE" id="PS50885">
    <property type="entry name" value="HAMP"/>
    <property type="match status" value="1"/>
</dbReference>
<sequence>MKISTKVMALFSGIMIIIMASGAISYMTAKQVGSDGLELGTKLAPLGDAAMEIKLTATHAHLLFEEIMAGDTGESIDEVWGLLEDTRFYAKAIIGGGSNDEGTFYPTESDAVRSKMQEVIAQLSTFVQVARVRYTNQGKDIAGSAADERFDASFETLIALADEAEEIIHDDMDQYAADLERKIEWAAIIQFIGVGVSMLAAILGWIYLSNRVASRAGELADAARAFADGNTGHELPQWQSSDEMGELRQALSVFQSSVMEQQRLSDEIRKREQTNEEDRRKLLSSLAQQFRSRTDQFLTDLDSASGDLTSATQLLGDVAVSSSETVNGTASSAQLASHSVETVASAAEELSASIMELSRQIETTANVVAEGTQQAETSNQNIAGLATAAERIGEVISLIQAIAEQTNLLALNATIEAARAGEAGRGFAVVAAEVKELASQTARATDEISTQISAIQSSTVTAVKAIEGITHTMRTIDEHTRAINEAIEQQGAATGEIANNSQNTASRTNEVTENMNRLQASTGKVNEATALVQTSSDLVSRQTRELRGSVEEFLKQLTAA</sequence>
<gene>
    <name evidence="7" type="ORF">IG616_16675</name>
</gene>
<dbReference type="PRINTS" id="PR00260">
    <property type="entry name" value="CHEMTRNSDUCR"/>
</dbReference>
<dbReference type="InterPro" id="IPR004089">
    <property type="entry name" value="MCPsignal_dom"/>
</dbReference>